<feature type="region of interest" description="Disordered" evidence="1">
    <location>
        <begin position="88"/>
        <end position="144"/>
    </location>
</feature>
<dbReference type="Proteomes" id="UP001431783">
    <property type="component" value="Unassembled WGS sequence"/>
</dbReference>
<accession>A0AAW1UDT5</accession>
<name>A0AAW1UDT5_9CUCU</name>
<dbReference type="AlphaFoldDB" id="A0AAW1UDT5"/>
<comment type="caution">
    <text evidence="2">The sequence shown here is derived from an EMBL/GenBank/DDBJ whole genome shotgun (WGS) entry which is preliminary data.</text>
</comment>
<evidence type="ECO:0000313" key="3">
    <source>
        <dbReference type="Proteomes" id="UP001431783"/>
    </source>
</evidence>
<sequence>MQQLLIGKNIIENTDLELSVNNLKYFFSSRQVLNQGEIVDLLKHVQLDSVEEIPDTSISLEENHSPWNYTYRRRIRWMQLELNMQTRRLKGVRSGRSSNLSEQNSPENHEELPMEESWLSAEEAFDSESDLEVGANGSESRKSA</sequence>
<protein>
    <submittedName>
        <fullName evidence="2">Uncharacterized protein</fullName>
    </submittedName>
</protein>
<gene>
    <name evidence="2" type="ORF">WA026_014501</name>
</gene>
<proteinExistence type="predicted"/>
<keyword evidence="3" id="KW-1185">Reference proteome</keyword>
<dbReference type="EMBL" id="JARQZJ010000067">
    <property type="protein sequence ID" value="KAK9881149.1"/>
    <property type="molecule type" value="Genomic_DNA"/>
</dbReference>
<evidence type="ECO:0000313" key="2">
    <source>
        <dbReference type="EMBL" id="KAK9881149.1"/>
    </source>
</evidence>
<organism evidence="2 3">
    <name type="scientific">Henosepilachna vigintioctopunctata</name>
    <dbReference type="NCBI Taxonomy" id="420089"/>
    <lineage>
        <taxon>Eukaryota</taxon>
        <taxon>Metazoa</taxon>
        <taxon>Ecdysozoa</taxon>
        <taxon>Arthropoda</taxon>
        <taxon>Hexapoda</taxon>
        <taxon>Insecta</taxon>
        <taxon>Pterygota</taxon>
        <taxon>Neoptera</taxon>
        <taxon>Endopterygota</taxon>
        <taxon>Coleoptera</taxon>
        <taxon>Polyphaga</taxon>
        <taxon>Cucujiformia</taxon>
        <taxon>Coccinelloidea</taxon>
        <taxon>Coccinellidae</taxon>
        <taxon>Epilachninae</taxon>
        <taxon>Epilachnini</taxon>
        <taxon>Henosepilachna</taxon>
    </lineage>
</organism>
<feature type="compositionally biased region" description="Polar residues" evidence="1">
    <location>
        <begin position="95"/>
        <end position="106"/>
    </location>
</feature>
<reference evidence="2 3" key="1">
    <citation type="submission" date="2023-03" db="EMBL/GenBank/DDBJ databases">
        <title>Genome insight into feeding habits of ladybird beetles.</title>
        <authorList>
            <person name="Li H.-S."/>
            <person name="Huang Y.-H."/>
            <person name="Pang H."/>
        </authorList>
    </citation>
    <scope>NUCLEOTIDE SEQUENCE [LARGE SCALE GENOMIC DNA]</scope>
    <source>
        <strain evidence="2">SYSU_2023b</strain>
        <tissue evidence="2">Whole body</tissue>
    </source>
</reference>
<evidence type="ECO:0000256" key="1">
    <source>
        <dbReference type="SAM" id="MobiDB-lite"/>
    </source>
</evidence>